<dbReference type="EMBL" id="VAUV01000011">
    <property type="protein sequence ID" value="TLD69763.1"/>
    <property type="molecule type" value="Genomic_DNA"/>
</dbReference>
<keyword evidence="1" id="KW-1277">Toxin-antitoxin system</keyword>
<keyword evidence="3" id="KW-1185">Reference proteome</keyword>
<evidence type="ECO:0000313" key="2">
    <source>
        <dbReference type="EMBL" id="TLD69763.1"/>
    </source>
</evidence>
<name>A0A5R8KBR7_9BACT</name>
<gene>
    <name evidence="2" type="ORF">FEM03_15675</name>
</gene>
<dbReference type="AlphaFoldDB" id="A0A5R8KBR7"/>
<dbReference type="RefSeq" id="WP_138087223.1">
    <property type="nucleotide sequence ID" value="NZ_VAUV01000011.1"/>
</dbReference>
<protein>
    <submittedName>
        <fullName evidence="2">Type II toxin-antitoxin system RelE/ParE family toxin</fullName>
    </submittedName>
</protein>
<dbReference type="OrthoDB" id="9809155at2"/>
<organism evidence="2 3">
    <name type="scientific">Phragmitibacter flavus</name>
    <dbReference type="NCBI Taxonomy" id="2576071"/>
    <lineage>
        <taxon>Bacteria</taxon>
        <taxon>Pseudomonadati</taxon>
        <taxon>Verrucomicrobiota</taxon>
        <taxon>Verrucomicrobiia</taxon>
        <taxon>Verrucomicrobiales</taxon>
        <taxon>Verrucomicrobiaceae</taxon>
        <taxon>Phragmitibacter</taxon>
    </lineage>
</organism>
<reference evidence="2 3" key="1">
    <citation type="submission" date="2019-05" db="EMBL/GenBank/DDBJ databases">
        <title>Verrucobacter flavum gen. nov., sp. nov. a new member of the family Verrucomicrobiaceae.</title>
        <authorList>
            <person name="Szuroczki S."/>
            <person name="Abbaszade G."/>
            <person name="Szabo A."/>
            <person name="Felfoldi T."/>
            <person name="Schumann P."/>
            <person name="Boka K."/>
            <person name="Keki Z."/>
            <person name="Toumi M."/>
            <person name="Toth E."/>
        </authorList>
    </citation>
    <scope>NUCLEOTIDE SEQUENCE [LARGE SCALE GENOMIC DNA]</scope>
    <source>
        <strain evidence="2 3">MG-N-17</strain>
    </source>
</reference>
<comment type="caution">
    <text evidence="2">The sequence shown here is derived from an EMBL/GenBank/DDBJ whole genome shotgun (WGS) entry which is preliminary data.</text>
</comment>
<dbReference type="Gene3D" id="3.30.2310.20">
    <property type="entry name" value="RelE-like"/>
    <property type="match status" value="1"/>
</dbReference>
<dbReference type="InterPro" id="IPR035093">
    <property type="entry name" value="RelE/ParE_toxin_dom_sf"/>
</dbReference>
<sequence>MIKLRISEEAFADLDEGFWFYEAQEVGLGDYFAVSLRAEIEGLRISAGIHRRVYLDYHRLLARVFPFSIFYTFEDDEVVVWAVIDGRRDPEWIRRHLGE</sequence>
<dbReference type="Proteomes" id="UP000306196">
    <property type="component" value="Unassembled WGS sequence"/>
</dbReference>
<dbReference type="InterPro" id="IPR007712">
    <property type="entry name" value="RelE/ParE_toxin"/>
</dbReference>
<evidence type="ECO:0000256" key="1">
    <source>
        <dbReference type="ARBA" id="ARBA00022649"/>
    </source>
</evidence>
<proteinExistence type="predicted"/>
<accession>A0A5R8KBR7</accession>
<evidence type="ECO:0000313" key="3">
    <source>
        <dbReference type="Proteomes" id="UP000306196"/>
    </source>
</evidence>
<dbReference type="Pfam" id="PF05016">
    <property type="entry name" value="ParE_toxin"/>
    <property type="match status" value="1"/>
</dbReference>